<feature type="transmembrane region" description="Helical" evidence="7">
    <location>
        <begin position="328"/>
        <end position="350"/>
    </location>
</feature>
<evidence type="ECO:0000256" key="3">
    <source>
        <dbReference type="ARBA" id="ARBA00022475"/>
    </source>
</evidence>
<dbReference type="AlphaFoldDB" id="A0A1E5T6S5"/>
<comment type="caution">
    <text evidence="10">The sequence shown here is derived from an EMBL/GenBank/DDBJ whole genome shotgun (WGS) entry which is preliminary data.</text>
</comment>
<feature type="domain" description="ABC3 transporter permease C-terminal" evidence="8">
    <location>
        <begin position="279"/>
        <end position="403"/>
    </location>
</feature>
<dbReference type="STRING" id="1563681.BFP71_05165"/>
<feature type="transmembrane region" description="Helical" evidence="7">
    <location>
        <begin position="370"/>
        <end position="392"/>
    </location>
</feature>
<reference evidence="10 11" key="1">
    <citation type="submission" date="2016-08" db="EMBL/GenBank/DDBJ databases">
        <title>Draft genome of Fabibacter sp. strain SK-8.</title>
        <authorList>
            <person name="Wong S.-K."/>
            <person name="Hamasaki K."/>
            <person name="Yoshizawa S."/>
        </authorList>
    </citation>
    <scope>NUCLEOTIDE SEQUENCE [LARGE SCALE GENOMIC DNA]</scope>
    <source>
        <strain evidence="10 11">SK-8</strain>
    </source>
</reference>
<dbReference type="GO" id="GO:0044874">
    <property type="term" value="P:lipoprotein localization to outer membrane"/>
    <property type="evidence" value="ECO:0007669"/>
    <property type="project" value="TreeGrafter"/>
</dbReference>
<keyword evidence="6 7" id="KW-0472">Membrane</keyword>
<keyword evidence="3" id="KW-1003">Cell membrane</keyword>
<dbReference type="RefSeq" id="WP_069834360.1">
    <property type="nucleotide sequence ID" value="NZ_MDGQ01000003.1"/>
</dbReference>
<evidence type="ECO:0000256" key="1">
    <source>
        <dbReference type="ARBA" id="ARBA00004651"/>
    </source>
</evidence>
<dbReference type="GO" id="GO:0098797">
    <property type="term" value="C:plasma membrane protein complex"/>
    <property type="evidence" value="ECO:0007669"/>
    <property type="project" value="TreeGrafter"/>
</dbReference>
<keyword evidence="5 7" id="KW-1133">Transmembrane helix</keyword>
<sequence length="408" mass="45096">MNVSTFIAKRYFSSKKSKNFIQILSWVSMIGVAIGTMALIIVLSVFNGLEGVLRSVYQTFDPDLKIESVKGKSFEVDAAFLASLEKLEGVKSLAEVIEDNALVTYRDQQVVVRIKGIEDSYLQANKLDTFLIDGELKLTEGTDNFAILGAGVAYELGVLLDSDMYDVQIVYPKKVRPGTVTTGSPVRRVRVKPAAAFSVETAYDESLVLVPLRVAKRVMDYKNRRTSIELYLEDDASLRKVKSALKALLGTEFNVLDSDEQHAELLRAVKLEKLFVYIGLTFITLIASFNIFFSLSMLAIEKRRDIAVLFAAGATKQMVKGIFLKQGVIIGFVGCLAGLFLGLTFCILQHEYGIIGLGMSSSVVNSYPVKIVWLDFLWVGLSIFIITILTAYRPAVLASKVNPIAHLD</sequence>
<dbReference type="InterPro" id="IPR003838">
    <property type="entry name" value="ABC3_permease_C"/>
</dbReference>
<evidence type="ECO:0000313" key="10">
    <source>
        <dbReference type="EMBL" id="OEK07048.1"/>
    </source>
</evidence>
<evidence type="ECO:0000256" key="2">
    <source>
        <dbReference type="ARBA" id="ARBA00005236"/>
    </source>
</evidence>
<dbReference type="PANTHER" id="PTHR30489:SF0">
    <property type="entry name" value="LIPOPROTEIN-RELEASING SYSTEM TRANSMEMBRANE PROTEIN LOLE"/>
    <property type="match status" value="1"/>
</dbReference>
<evidence type="ECO:0000259" key="9">
    <source>
        <dbReference type="Pfam" id="PF12704"/>
    </source>
</evidence>
<keyword evidence="4 7" id="KW-0812">Transmembrane</keyword>
<evidence type="ECO:0000313" key="11">
    <source>
        <dbReference type="Proteomes" id="UP000095552"/>
    </source>
</evidence>
<evidence type="ECO:0000259" key="8">
    <source>
        <dbReference type="Pfam" id="PF02687"/>
    </source>
</evidence>
<comment type="similarity">
    <text evidence="2">Belongs to the ABC-4 integral membrane protein family. LolC/E subfamily.</text>
</comment>
<comment type="subcellular location">
    <subcellularLocation>
        <location evidence="1">Cell membrane</location>
        <topology evidence="1">Multi-pass membrane protein</topology>
    </subcellularLocation>
</comment>
<dbReference type="OrthoDB" id="1522724at2"/>
<protein>
    <recommendedName>
        <fullName evidence="12">ABC3 transporter permease protein domain-containing protein</fullName>
    </recommendedName>
</protein>
<keyword evidence="11" id="KW-1185">Reference proteome</keyword>
<dbReference type="InterPro" id="IPR051447">
    <property type="entry name" value="Lipoprotein-release_system"/>
</dbReference>
<dbReference type="Pfam" id="PF02687">
    <property type="entry name" value="FtsX"/>
    <property type="match status" value="1"/>
</dbReference>
<evidence type="ECO:0000256" key="7">
    <source>
        <dbReference type="SAM" id="Phobius"/>
    </source>
</evidence>
<dbReference type="PANTHER" id="PTHR30489">
    <property type="entry name" value="LIPOPROTEIN-RELEASING SYSTEM TRANSMEMBRANE PROTEIN LOLE"/>
    <property type="match status" value="1"/>
</dbReference>
<gene>
    <name evidence="10" type="ORF">BFP71_05165</name>
</gene>
<dbReference type="InterPro" id="IPR025857">
    <property type="entry name" value="MacB_PCD"/>
</dbReference>
<feature type="transmembrane region" description="Helical" evidence="7">
    <location>
        <begin position="274"/>
        <end position="300"/>
    </location>
</feature>
<dbReference type="Pfam" id="PF12704">
    <property type="entry name" value="MacB_PCD"/>
    <property type="match status" value="1"/>
</dbReference>
<evidence type="ECO:0000256" key="5">
    <source>
        <dbReference type="ARBA" id="ARBA00022989"/>
    </source>
</evidence>
<feature type="domain" description="MacB-like periplasmic core" evidence="9">
    <location>
        <begin position="25"/>
        <end position="247"/>
    </location>
</feature>
<evidence type="ECO:0000256" key="4">
    <source>
        <dbReference type="ARBA" id="ARBA00022692"/>
    </source>
</evidence>
<feature type="transmembrane region" description="Helical" evidence="7">
    <location>
        <begin position="20"/>
        <end position="46"/>
    </location>
</feature>
<evidence type="ECO:0000256" key="6">
    <source>
        <dbReference type="ARBA" id="ARBA00023136"/>
    </source>
</evidence>
<organism evidence="10 11">
    <name type="scientific">Roseivirga misakiensis</name>
    <dbReference type="NCBI Taxonomy" id="1563681"/>
    <lineage>
        <taxon>Bacteria</taxon>
        <taxon>Pseudomonadati</taxon>
        <taxon>Bacteroidota</taxon>
        <taxon>Cytophagia</taxon>
        <taxon>Cytophagales</taxon>
        <taxon>Roseivirgaceae</taxon>
        <taxon>Roseivirga</taxon>
    </lineage>
</organism>
<dbReference type="Proteomes" id="UP000095552">
    <property type="component" value="Unassembled WGS sequence"/>
</dbReference>
<name>A0A1E5T6S5_9BACT</name>
<accession>A0A1E5T6S5</accession>
<evidence type="ECO:0008006" key="12">
    <source>
        <dbReference type="Google" id="ProtNLM"/>
    </source>
</evidence>
<dbReference type="EMBL" id="MDGQ01000003">
    <property type="protein sequence ID" value="OEK07048.1"/>
    <property type="molecule type" value="Genomic_DNA"/>
</dbReference>
<proteinExistence type="inferred from homology"/>